<dbReference type="SUPFAM" id="SSF50044">
    <property type="entry name" value="SH3-domain"/>
    <property type="match status" value="1"/>
</dbReference>
<dbReference type="CTD" id="6750892"/>
<evidence type="ECO:0000256" key="3">
    <source>
        <dbReference type="ARBA" id="ARBA00022443"/>
    </source>
</evidence>
<feature type="compositionally biased region" description="Pro residues" evidence="11">
    <location>
        <begin position="486"/>
        <end position="502"/>
    </location>
</feature>
<evidence type="ECO:0000259" key="12">
    <source>
        <dbReference type="PROSITE" id="PS50002"/>
    </source>
</evidence>
<keyword evidence="3 10" id="KW-0728">SH3 domain</keyword>
<dbReference type="InterPro" id="IPR001452">
    <property type="entry name" value="SH3_domain"/>
</dbReference>
<organism evidence="13 14">
    <name type="scientific">Trichoplax adhaerens</name>
    <name type="common">Trichoplax reptans</name>
    <dbReference type="NCBI Taxonomy" id="10228"/>
    <lineage>
        <taxon>Eukaryota</taxon>
        <taxon>Metazoa</taxon>
        <taxon>Placozoa</taxon>
        <taxon>Uniplacotomia</taxon>
        <taxon>Trichoplacea</taxon>
        <taxon>Trichoplacidae</taxon>
        <taxon>Trichoplax</taxon>
    </lineage>
</organism>
<dbReference type="AlphaFoldDB" id="B3RMF6"/>
<dbReference type="RefSeq" id="XP_002110190.1">
    <property type="nucleotide sequence ID" value="XM_002110154.1"/>
</dbReference>
<keyword evidence="14" id="KW-1185">Reference proteome</keyword>
<protein>
    <recommendedName>
        <fullName evidence="8">ABI gene family member 3</fullName>
    </recommendedName>
    <alternativeName>
        <fullName evidence="9">New molecule including SH3</fullName>
    </alternativeName>
</protein>
<dbReference type="GeneID" id="6750892"/>
<dbReference type="GO" id="GO:0030027">
    <property type="term" value="C:lamellipodium"/>
    <property type="evidence" value="ECO:0000318"/>
    <property type="project" value="GO_Central"/>
</dbReference>
<dbReference type="Pfam" id="PF14604">
    <property type="entry name" value="SH3_9"/>
    <property type="match status" value="1"/>
</dbReference>
<evidence type="ECO:0000313" key="13">
    <source>
        <dbReference type="EMBL" id="EDV28356.1"/>
    </source>
</evidence>
<comment type="similarity">
    <text evidence="2">Belongs to the ABI family.</text>
</comment>
<dbReference type="CDD" id="cd11826">
    <property type="entry name" value="SH3_Abi"/>
    <property type="match status" value="1"/>
</dbReference>
<accession>B3RMF6</accession>
<feature type="region of interest" description="Disordered" evidence="11">
    <location>
        <begin position="283"/>
        <end position="535"/>
    </location>
</feature>
<dbReference type="FunFam" id="2.30.30.40:FF:000170">
    <property type="entry name" value="ABI gene family member 3"/>
    <property type="match status" value="1"/>
</dbReference>
<feature type="compositionally biased region" description="Low complexity" evidence="11">
    <location>
        <begin position="405"/>
        <end position="423"/>
    </location>
</feature>
<evidence type="ECO:0000256" key="8">
    <source>
        <dbReference type="ARBA" id="ARBA00074771"/>
    </source>
</evidence>
<dbReference type="InterPro" id="IPR028457">
    <property type="entry name" value="ABI"/>
</dbReference>
<evidence type="ECO:0000256" key="7">
    <source>
        <dbReference type="ARBA" id="ARBA00063868"/>
    </source>
</evidence>
<dbReference type="PANTHER" id="PTHR10460:SF0">
    <property type="entry name" value="ABELSON INTERACTING PROTEIN, ISOFORM D"/>
    <property type="match status" value="1"/>
</dbReference>
<dbReference type="PANTHER" id="PTHR10460">
    <property type="entry name" value="ABL INTERACTOR FAMILY MEMBER"/>
    <property type="match status" value="1"/>
</dbReference>
<dbReference type="InterPro" id="IPR028455">
    <property type="entry name" value="ABI3_SH3"/>
</dbReference>
<dbReference type="InterPro" id="IPR012849">
    <property type="entry name" value="Abl-interactor_HHR_dom"/>
</dbReference>
<feature type="compositionally biased region" description="Polar residues" evidence="11">
    <location>
        <begin position="10"/>
        <end position="24"/>
    </location>
</feature>
<evidence type="ECO:0000256" key="4">
    <source>
        <dbReference type="ARBA" id="ARBA00022490"/>
    </source>
</evidence>
<dbReference type="eggNOG" id="KOG2546">
    <property type="taxonomic scope" value="Eukaryota"/>
</dbReference>
<dbReference type="SMART" id="SM00326">
    <property type="entry name" value="SH3"/>
    <property type="match status" value="1"/>
</dbReference>
<evidence type="ECO:0000256" key="9">
    <source>
        <dbReference type="ARBA" id="ARBA00080253"/>
    </source>
</evidence>
<evidence type="ECO:0000256" key="6">
    <source>
        <dbReference type="ARBA" id="ARBA00023054"/>
    </source>
</evidence>
<dbReference type="InParanoid" id="B3RMF6"/>
<comment type="subunit">
    <text evidence="7">May interact with PAK1 and PAK2. Probably interacts with TARSH.</text>
</comment>
<evidence type="ECO:0000256" key="2">
    <source>
        <dbReference type="ARBA" id="ARBA00010020"/>
    </source>
</evidence>
<dbReference type="HOGENOM" id="CLU_451557_0_0_1"/>
<dbReference type="Gene3D" id="2.30.30.40">
    <property type="entry name" value="SH3 Domains"/>
    <property type="match status" value="1"/>
</dbReference>
<dbReference type="GO" id="GO:0098858">
    <property type="term" value="C:actin-based cell projection"/>
    <property type="evidence" value="ECO:0000318"/>
    <property type="project" value="GO_Central"/>
</dbReference>
<feature type="compositionally biased region" description="Low complexity" evidence="11">
    <location>
        <begin position="332"/>
        <end position="387"/>
    </location>
</feature>
<proteinExistence type="inferred from homology"/>
<dbReference type="Proteomes" id="UP000009022">
    <property type="component" value="Unassembled WGS sequence"/>
</dbReference>
<sequence length="605" mass="66612">MDCSNARCGTPTSNPVPDTPGLNTGHLTRTIGHFGFIFRNDEEKEMLKIDPTLRSVVVGERKSSNRFQFLAPFWPVLTVISKPMDKTGGESSSDEAAQSKALSIQPYKEQLGSLMKDLRSRENELLEKAGGLEHAYFTQVNKRAQHFDAAKKIVANSLNQVIQHIGQLGNKMLTMVDQQKEQIESLESRMNILNQSLVKGITAINHSVFSAVSSLFAVKGHNQLQLYKAIDIHNDKVALQQFEALGVSVEPVRKSKKTIIKDKTKTQRYTRKAIDFNSLDDVGQGAKSKVGQVRGKRAESLQPKFNRQGSVSSTTRSINGSMETGNTSIRRGSVPKSGSLSSVNSNTSQPVSSTSSEINESPRQSRSSSIKSVQSGTSSGTVSVVQTKRIQEKTSHPPSNLRAISSESLNSQSSTDSTSTFGSNKRKPVSIFRLASEEKHEDVAPPPQPQPMAQSKPQSQPQSQSFHALISQKDLPPPADEDFVDFPPPADDIGIPPPPPIIPEDDDFDIPPPPPLDIDDDDEIPVPPPPALESNDTNVEVEWIPTQYIRKVRAMYDYRQQRSDELNIDDGDVIYVIKENMDGWFEGSLKGKVGKFPGNYVEPLD</sequence>
<dbReference type="OrthoDB" id="2159336at2759"/>
<dbReference type="GO" id="GO:0001764">
    <property type="term" value="P:neuron migration"/>
    <property type="evidence" value="ECO:0000318"/>
    <property type="project" value="GO_Central"/>
</dbReference>
<dbReference type="KEGG" id="tad:TRIADDRAFT_53937"/>
<dbReference type="Pfam" id="PF07815">
    <property type="entry name" value="Abi_HHR"/>
    <property type="match status" value="1"/>
</dbReference>
<dbReference type="PRINTS" id="PR00452">
    <property type="entry name" value="SH3DOMAIN"/>
</dbReference>
<dbReference type="Gene3D" id="6.10.140.1620">
    <property type="match status" value="1"/>
</dbReference>
<dbReference type="EMBL" id="DS985242">
    <property type="protein sequence ID" value="EDV28356.1"/>
    <property type="molecule type" value="Genomic_DNA"/>
</dbReference>
<dbReference type="GO" id="GO:0031209">
    <property type="term" value="C:SCAR complex"/>
    <property type="evidence" value="ECO:0000318"/>
    <property type="project" value="GO_Central"/>
</dbReference>
<dbReference type="OMA" id="APANMEH"/>
<evidence type="ECO:0000313" key="14">
    <source>
        <dbReference type="Proteomes" id="UP000009022"/>
    </source>
</evidence>
<evidence type="ECO:0000256" key="5">
    <source>
        <dbReference type="ARBA" id="ARBA00022553"/>
    </source>
</evidence>
<evidence type="ECO:0000256" key="10">
    <source>
        <dbReference type="PROSITE-ProRule" id="PRU00192"/>
    </source>
</evidence>
<keyword evidence="4" id="KW-0963">Cytoplasm</keyword>
<name>B3RMF6_TRIAD</name>
<dbReference type="STRING" id="10228.B3RMF6"/>
<feature type="compositionally biased region" description="Polar residues" evidence="11">
    <location>
        <begin position="303"/>
        <end position="330"/>
    </location>
</feature>
<reference evidence="13 14" key="1">
    <citation type="journal article" date="2008" name="Nature">
        <title>The Trichoplax genome and the nature of placozoans.</title>
        <authorList>
            <person name="Srivastava M."/>
            <person name="Begovic E."/>
            <person name="Chapman J."/>
            <person name="Putnam N.H."/>
            <person name="Hellsten U."/>
            <person name="Kawashima T."/>
            <person name="Kuo A."/>
            <person name="Mitros T."/>
            <person name="Salamov A."/>
            <person name="Carpenter M.L."/>
            <person name="Signorovitch A.Y."/>
            <person name="Moreno M.A."/>
            <person name="Kamm K."/>
            <person name="Grimwood J."/>
            <person name="Schmutz J."/>
            <person name="Shapiro H."/>
            <person name="Grigoriev I.V."/>
            <person name="Buss L.W."/>
            <person name="Schierwater B."/>
            <person name="Dellaporta S.L."/>
            <person name="Rokhsar D.S."/>
        </authorList>
    </citation>
    <scope>NUCLEOTIDE SEQUENCE [LARGE SCALE GENOMIC DNA]</scope>
    <source>
        <strain evidence="13 14">Grell-BS-1999</strain>
    </source>
</reference>
<comment type="subcellular location">
    <subcellularLocation>
        <location evidence="1">Cytoplasm</location>
    </subcellularLocation>
</comment>
<gene>
    <name evidence="13" type="ORF">TRIADDRAFT_53937</name>
</gene>
<keyword evidence="6" id="KW-0175">Coiled coil</keyword>
<feature type="region of interest" description="Disordered" evidence="11">
    <location>
        <begin position="1"/>
        <end position="24"/>
    </location>
</feature>
<dbReference type="PROSITE" id="PS50002">
    <property type="entry name" value="SH3"/>
    <property type="match status" value="1"/>
</dbReference>
<evidence type="ECO:0000256" key="1">
    <source>
        <dbReference type="ARBA" id="ARBA00004496"/>
    </source>
</evidence>
<dbReference type="PRINTS" id="PR00499">
    <property type="entry name" value="P67PHOX"/>
</dbReference>
<feature type="domain" description="SH3" evidence="12">
    <location>
        <begin position="547"/>
        <end position="605"/>
    </location>
</feature>
<dbReference type="GO" id="GO:0002357">
    <property type="term" value="P:defense response to tumor cell"/>
    <property type="evidence" value="ECO:0007669"/>
    <property type="project" value="UniProtKB-ARBA"/>
</dbReference>
<dbReference type="GO" id="GO:0035591">
    <property type="term" value="F:signaling adaptor activity"/>
    <property type="evidence" value="ECO:0000318"/>
    <property type="project" value="GO_Central"/>
</dbReference>
<dbReference type="InterPro" id="IPR036028">
    <property type="entry name" value="SH3-like_dom_sf"/>
</dbReference>
<evidence type="ECO:0000256" key="11">
    <source>
        <dbReference type="SAM" id="MobiDB-lite"/>
    </source>
</evidence>
<keyword evidence="5" id="KW-0597">Phosphoprotein</keyword>
<feature type="compositionally biased region" description="Low complexity" evidence="11">
    <location>
        <begin position="451"/>
        <end position="465"/>
    </location>
</feature>
<dbReference type="FunCoup" id="B3RMF6">
    <property type="interactions" value="2024"/>
</dbReference>